<feature type="region of interest" description="Disordered" evidence="1">
    <location>
        <begin position="428"/>
        <end position="447"/>
    </location>
</feature>
<name>A0A6C0K4V0_9ZZZZ</name>
<organism evidence="3">
    <name type="scientific">viral metagenome</name>
    <dbReference type="NCBI Taxonomy" id="1070528"/>
    <lineage>
        <taxon>unclassified sequences</taxon>
        <taxon>metagenomes</taxon>
        <taxon>organismal metagenomes</taxon>
    </lineage>
</organism>
<dbReference type="SUPFAM" id="SSF53474">
    <property type="entry name" value="alpha/beta-Hydrolases"/>
    <property type="match status" value="1"/>
</dbReference>
<reference evidence="3" key="1">
    <citation type="journal article" date="2020" name="Nature">
        <title>Giant virus diversity and host interactions through global metagenomics.</title>
        <authorList>
            <person name="Schulz F."/>
            <person name="Roux S."/>
            <person name="Paez-Espino D."/>
            <person name="Jungbluth S."/>
            <person name="Walsh D.A."/>
            <person name="Denef V.J."/>
            <person name="McMahon K.D."/>
            <person name="Konstantinidis K.T."/>
            <person name="Eloe-Fadrosh E.A."/>
            <person name="Kyrpides N.C."/>
            <person name="Woyke T."/>
        </authorList>
    </citation>
    <scope>NUCLEOTIDE SEQUENCE</scope>
    <source>
        <strain evidence="3">GVMAG-S-1101171-110</strain>
    </source>
</reference>
<proteinExistence type="predicted"/>
<dbReference type="AlphaFoldDB" id="A0A6C0K4V0"/>
<feature type="region of interest" description="Disordered" evidence="1">
    <location>
        <begin position="535"/>
        <end position="556"/>
    </location>
</feature>
<protein>
    <recommendedName>
        <fullName evidence="2">Fungal lipase-type domain-containing protein</fullName>
    </recommendedName>
</protein>
<dbReference type="InterPro" id="IPR002921">
    <property type="entry name" value="Fungal_lipase-type"/>
</dbReference>
<sequence>MQLFGNGSSRLDTTLRPICFGIDKAVTKTIAGSVGPVKFKRYEHILYIMAQLSRIVYCDTGIMWYVIEKSLGMSNDIVNKIITQYDRIYLGERRKPVTSQLGPPTTMESYSLKPGSGQNKYATYISTHEDMTCLFINASKLNKRPNLNSILGSKDVIVSFKGSSTAANFKHDLMSQFTSEDIGTILDKGGLNIKVADGSNNNYVTGAFVYPLVHAWNVLTRALTEHCSTPESRLFLTGHSLGGAYCSLFGFILAEAKVNGAAYMNNIKSIHIVSFGAPTILGDNARNTFNRHLDNGLVTVDRVVSQKVPARSASTQILVGGPAGPNNVIPTIPARFSHPGFRPLATEIRPEAGGRPYSIENIRSFYGAPSKTRYREPTTWPFPENMALGDRKMKAELANIVGNTLKIQSTDVMEEGDVVMPKDLAVPIEEGDENPGPPEGQLGNPPLQKGGLGFTEAKRIYDKQTMEHLPNFISVAGSAYAFAFAHAEYLGMFFAGGFRAPGMKNPANKNTGTAYFALGDDGVMFEYVTTTGGRRKTLKGRRKNIRKNKKYSRRRI</sequence>
<dbReference type="EMBL" id="MN740798">
    <property type="protein sequence ID" value="QHU12116.1"/>
    <property type="molecule type" value="Genomic_DNA"/>
</dbReference>
<evidence type="ECO:0000256" key="1">
    <source>
        <dbReference type="SAM" id="MobiDB-lite"/>
    </source>
</evidence>
<dbReference type="GO" id="GO:0006629">
    <property type="term" value="P:lipid metabolic process"/>
    <property type="evidence" value="ECO:0007669"/>
    <property type="project" value="InterPro"/>
</dbReference>
<evidence type="ECO:0000313" key="3">
    <source>
        <dbReference type="EMBL" id="QHU12116.1"/>
    </source>
</evidence>
<dbReference type="Pfam" id="PF01764">
    <property type="entry name" value="Lipase_3"/>
    <property type="match status" value="1"/>
</dbReference>
<evidence type="ECO:0000259" key="2">
    <source>
        <dbReference type="Pfam" id="PF01764"/>
    </source>
</evidence>
<dbReference type="InterPro" id="IPR029058">
    <property type="entry name" value="AB_hydrolase_fold"/>
</dbReference>
<accession>A0A6C0K4V0</accession>
<feature type="domain" description="Fungal lipase-type" evidence="2">
    <location>
        <begin position="157"/>
        <end position="300"/>
    </location>
</feature>
<dbReference type="Gene3D" id="3.40.50.1820">
    <property type="entry name" value="alpha/beta hydrolase"/>
    <property type="match status" value="1"/>
</dbReference>